<dbReference type="HOGENOM" id="CLU_1207676_0_0_2"/>
<dbReference type="EMBL" id="CP002100">
    <property type="protein sequence ID" value="ADN50094.1"/>
    <property type="molecule type" value="Genomic_DNA"/>
</dbReference>
<evidence type="ECO:0000313" key="2">
    <source>
        <dbReference type="Proteomes" id="UP000006681"/>
    </source>
</evidence>
<evidence type="ECO:0000313" key="1">
    <source>
        <dbReference type="EMBL" id="ADN50094.1"/>
    </source>
</evidence>
<sequence>MMRNSRYFLLSAVLGDGDVEKKRIRLTIGNPKHNLWKDIIERMKAIGFRYDERNERRARIRYKIASSKAVELTRKGLNDPLIKTLIEDLSSLPDAMKLRKLMTLASTRIKPKGSSSVEVINGVQMSIRVTRNGYIELVINRSMLEDAKAVQEALQKADYDAKLSQRGKKFVVFINKDEIVRHPVLVVKVCEVLRRMLNETMNEGKIERARSVTKAMINLNCPAQGPRAQ</sequence>
<reference evidence="1 2" key="1">
    <citation type="journal article" date="2010" name="Stand. Genomic Sci.">
        <title>Complete genome sequence of Vulcanisaeta distributa type strain (IC-017).</title>
        <authorList>
            <person name="Mavromatis K."/>
            <person name="Sikorski J."/>
            <person name="Pabst E."/>
            <person name="Teshima H."/>
            <person name="Lapidus A."/>
            <person name="Lucas S."/>
            <person name="Nolan M."/>
            <person name="Glavina Del Rio T."/>
            <person name="Cheng J.F."/>
            <person name="Bruce D."/>
            <person name="Goodwin L."/>
            <person name="Pitluck S."/>
            <person name="Liolios K."/>
            <person name="Ivanova N."/>
            <person name="Mikhailova N."/>
            <person name="Pati A."/>
            <person name="Chen A."/>
            <person name="Palaniappan K."/>
            <person name="Land M."/>
            <person name="Hauser L."/>
            <person name="Chang Y.J."/>
            <person name="Jeffries C.D."/>
            <person name="Rohde M."/>
            <person name="Spring S."/>
            <person name="Goker M."/>
            <person name="Wirth R."/>
            <person name="Woyke T."/>
            <person name="Bristow J."/>
            <person name="Eisen J.A."/>
            <person name="Markowitz V."/>
            <person name="Hugenholtz P."/>
            <person name="Klenk H.P."/>
            <person name="Kyrpides N.C."/>
        </authorList>
    </citation>
    <scope>NUCLEOTIDE SEQUENCE [LARGE SCALE GENOMIC DNA]</scope>
    <source>
        <strain evidence="2">DSM 14429 / JCM 11212 / NBRC 100878 / IC-017</strain>
    </source>
</reference>
<dbReference type="RefSeq" id="WP_013335819.1">
    <property type="nucleotide sequence ID" value="NC_014537.1"/>
</dbReference>
<keyword evidence="2" id="KW-1185">Reference proteome</keyword>
<dbReference type="GeneID" id="71811383"/>
<proteinExistence type="predicted"/>
<name>E1QNC4_VULDI</name>
<accession>E1QNC4</accession>
<dbReference type="Proteomes" id="UP000006681">
    <property type="component" value="Chromosome"/>
</dbReference>
<gene>
    <name evidence="1" type="ordered locus">Vdis_0701</name>
</gene>
<dbReference type="eggNOG" id="arCOG10867">
    <property type="taxonomic scope" value="Archaea"/>
</dbReference>
<dbReference type="KEGG" id="vdi:Vdis_0701"/>
<dbReference type="AlphaFoldDB" id="E1QNC4"/>
<organism evidence="1 2">
    <name type="scientific">Vulcanisaeta distributa (strain DSM 14429 / JCM 11212 / NBRC 100878 / IC-017)</name>
    <dbReference type="NCBI Taxonomy" id="572478"/>
    <lineage>
        <taxon>Archaea</taxon>
        <taxon>Thermoproteota</taxon>
        <taxon>Thermoprotei</taxon>
        <taxon>Thermoproteales</taxon>
        <taxon>Thermoproteaceae</taxon>
        <taxon>Vulcanisaeta</taxon>
    </lineage>
</organism>
<reference evidence="2" key="2">
    <citation type="journal article" date="2010" name="Stand. Genomic Sci.">
        <title>Complete genome sequence of Vulcanisaeta distributa type strain (IC-017T).</title>
        <authorList>
            <person name="Mavromatis K."/>
            <person name="Sikorski J."/>
            <person name="Pabst E."/>
            <person name="Teshima H."/>
            <person name="Lapidus A."/>
            <person name="Lucas S."/>
            <person name="Nolan M."/>
            <person name="Glavina Del Rio T."/>
            <person name="Cheng J."/>
            <person name="Bruce D."/>
            <person name="Goodwin L."/>
            <person name="Pitluck S."/>
            <person name="Liolios K."/>
            <person name="Ivanova N."/>
            <person name="Mikhailova N."/>
            <person name="Pati A."/>
            <person name="Chen A."/>
            <person name="Palaniappan K."/>
            <person name="Land M."/>
            <person name="Hauser L."/>
            <person name="Chang Y."/>
            <person name="Jeffries C."/>
            <person name="Rohde M."/>
            <person name="Spring S."/>
            <person name="Goker M."/>
            <person name="Wirth R."/>
            <person name="Woyke T."/>
            <person name="Bristow J."/>
            <person name="Eisen J."/>
            <person name="Markowitz V."/>
            <person name="Hugenholtz P."/>
            <person name="Klenk H."/>
            <person name="Kyrpides N."/>
        </authorList>
    </citation>
    <scope>NUCLEOTIDE SEQUENCE [LARGE SCALE GENOMIC DNA]</scope>
    <source>
        <strain evidence="2">DSM 14429 / JCM 11212 / NBRC 100878 / IC-017</strain>
    </source>
</reference>
<protein>
    <submittedName>
        <fullName evidence="1">Uncharacterized protein</fullName>
    </submittedName>
</protein>